<dbReference type="Gene3D" id="2.60.40.10">
    <property type="entry name" value="Immunoglobulins"/>
    <property type="match status" value="1"/>
</dbReference>
<evidence type="ECO:0000259" key="6">
    <source>
        <dbReference type="Pfam" id="PF01364"/>
    </source>
</evidence>
<dbReference type="InterPro" id="IPR029031">
    <property type="entry name" value="Gingipain_N_sf"/>
</dbReference>
<dbReference type="GO" id="GO:0004197">
    <property type="term" value="F:cysteine-type endopeptidase activity"/>
    <property type="evidence" value="ECO:0007669"/>
    <property type="project" value="InterPro"/>
</dbReference>
<evidence type="ECO:0000256" key="3">
    <source>
        <dbReference type="ARBA" id="ARBA00022729"/>
    </source>
</evidence>
<organism evidence="8">
    <name type="scientific">candidate division WOR-3 bacterium</name>
    <dbReference type="NCBI Taxonomy" id="2052148"/>
    <lineage>
        <taxon>Bacteria</taxon>
        <taxon>Bacteria division WOR-3</taxon>
    </lineage>
</organism>
<dbReference type="GO" id="GO:0016020">
    <property type="term" value="C:membrane"/>
    <property type="evidence" value="ECO:0007669"/>
    <property type="project" value="UniProtKB-SubCell"/>
</dbReference>
<evidence type="ECO:0000256" key="4">
    <source>
        <dbReference type="ARBA" id="ARBA00022989"/>
    </source>
</evidence>
<dbReference type="PANTHER" id="PTHR21419">
    <property type="match status" value="1"/>
</dbReference>
<keyword evidence="5" id="KW-0472">Membrane</keyword>
<reference evidence="8" key="1">
    <citation type="journal article" date="2020" name="mSystems">
        <title>Genome- and Community-Level Interaction Insights into Carbon Utilization and Element Cycling Functions of Hydrothermarchaeota in Hydrothermal Sediment.</title>
        <authorList>
            <person name="Zhou Z."/>
            <person name="Liu Y."/>
            <person name="Xu W."/>
            <person name="Pan J."/>
            <person name="Luo Z.H."/>
            <person name="Li M."/>
        </authorList>
    </citation>
    <scope>NUCLEOTIDE SEQUENCE [LARGE SCALE GENOMIC DNA]</scope>
    <source>
        <strain evidence="8">SpSt-774</strain>
    </source>
</reference>
<keyword evidence="3" id="KW-0732">Signal</keyword>
<accession>A0A7C4TDL0</accession>
<dbReference type="InterPro" id="IPR029030">
    <property type="entry name" value="Caspase-like_dom_sf"/>
</dbReference>
<dbReference type="InterPro" id="IPR045232">
    <property type="entry name" value="FAM234"/>
</dbReference>
<dbReference type="Pfam" id="PF01364">
    <property type="entry name" value="Peptidase_C25"/>
    <property type="match status" value="1"/>
</dbReference>
<dbReference type="PANTHER" id="PTHR21419:SF23">
    <property type="entry name" value="PROTEIN DEFECTIVE IN EXINE FORMATION 1"/>
    <property type="match status" value="1"/>
</dbReference>
<dbReference type="NCBIfam" id="TIGR04183">
    <property type="entry name" value="Por_Secre_tail"/>
    <property type="match status" value="1"/>
</dbReference>
<dbReference type="Pfam" id="PF08126">
    <property type="entry name" value="Propeptide_C25"/>
    <property type="match status" value="1"/>
</dbReference>
<evidence type="ECO:0000313" key="8">
    <source>
        <dbReference type="EMBL" id="HGV98446.1"/>
    </source>
</evidence>
<gene>
    <name evidence="8" type="ORF">ENV60_09165</name>
</gene>
<dbReference type="GO" id="GO:0006508">
    <property type="term" value="P:proteolysis"/>
    <property type="evidence" value="ECO:0007669"/>
    <property type="project" value="InterPro"/>
</dbReference>
<dbReference type="Gene3D" id="3.40.50.10390">
    <property type="entry name" value="Gingipain r, domain 1"/>
    <property type="match status" value="1"/>
</dbReference>
<dbReference type="InterPro" id="IPR001769">
    <property type="entry name" value="Gingipain"/>
</dbReference>
<proteinExistence type="predicted"/>
<keyword evidence="2" id="KW-0812">Transmembrane</keyword>
<dbReference type="EMBL" id="DTGZ01000174">
    <property type="protein sequence ID" value="HGV98446.1"/>
    <property type="molecule type" value="Genomic_DNA"/>
</dbReference>
<dbReference type="InterPro" id="IPR013783">
    <property type="entry name" value="Ig-like_fold"/>
</dbReference>
<comment type="subcellular location">
    <subcellularLocation>
        <location evidence="1">Membrane</location>
        <topology evidence="1">Single-pass membrane protein</topology>
    </subcellularLocation>
</comment>
<evidence type="ECO:0000259" key="7">
    <source>
        <dbReference type="Pfam" id="PF08126"/>
    </source>
</evidence>
<dbReference type="InterPro" id="IPR013517">
    <property type="entry name" value="FG-GAP"/>
</dbReference>
<keyword evidence="4" id="KW-1133">Transmembrane helix</keyword>
<dbReference type="Pfam" id="PF13517">
    <property type="entry name" value="FG-GAP_3"/>
    <property type="match status" value="2"/>
</dbReference>
<dbReference type="InterPro" id="IPR038490">
    <property type="entry name" value="Gingipain_propep_sf"/>
</dbReference>
<sequence>MTFCIFLGIMITQSYLSIDVPLEQIRYRIEDNQGFQRIILEDGITFGSPGAPELPGIIHIFCLPHNQNIMEVSVVYERWEQISGNFKIYPVQSPQIIGEPPEFTRPDSTIYNSCNYYPQSCIIEFHSGNLRGYRIGQIFISPFRYNPGLSHLEVLKALKIRIKISYSPLGISPRRQTQLSRMVFKKFVSSITGTPDEVIEPSFGIEENPEDLSPTELPSLSGPPVDLLIITTEQLIPGYEEFARLKKLLGFNTAIKSTNWIREHYTGVDDAERIRNFIREAVEKWGTSFVLLGNDVPDIPTRWVWLEYLMGLFPAHIATDLYFSDLDGNWNYDGDDRFGELPDSIDFYPDVFVGRIPAHSLEDISGYLNKLRFYIFEPHCPPSGEPPYQRKALFVCSKLHYENDAYYMALSLAGRLPANFLKHFLNEQSWIDFKNGIYHGYNLITFIAHGDVNKMRVRTIPDEYITNFHYDSLTNVINPLMVVITCYAGPFQEDCLGEHWVMNTQGGGLGFIGPTSSSIASYHLDYINYLFDSLFSLPLGPALSYSKIPLIPPSQLSDNWHRIYQFSLNLLGDPTLRLWNGFPSLIDSVVFPETINLGIDTLVIQVNPPLDSFLLILYKENELFSKNTGHWGIAQAAVKTRSCGYLKFTITSPDYFPYIDSLYVIPSASHLVYNNYTIIDTSGNGNGIINPGEEIFLKIYLQNNGGLPATDVFLSVSTSDSFITFINDTTSYPVINPNCVEENLTPLSFFTRNTISDEHSIDFVLTINYSGMNNLDTFQIIAQAPKISLFTQKYFPLVNQYLVLPYVENRGHHFADSVVARISAYSDTILVLDSTATFPPVLPNSITSARDSFGILLNHPAGQLVYNFRLYYRGIKVEDRKIKLDSLMAPDSLVSFGMPNSILLKWKPVDGAIGYRIFRALNQNGPYQFLNNSLEPICYFEDTDMQSALDYYYYLYGVDSSMNEGINSDTICAKINPRVAQGWPKTVYGYLFSSPNFGDLDPSYPGLEIVVGSLDGSIYLWHYDGTPFTGNDGRIFQGYGEIWSSPAVGDVNNDGTLEICFGIRRPQNNFYILTRNDTIWEPLSGWPKSLSGGVLTSPALADIDGDGDLEIFVISEGAKLYAFQHNGAGLYSPDGLLKNLYGWHSGSPAIGDIDDDGDLEIVACGGGDSDSLFVWDDNGNYHPPFPIAVSRGMLYSPVLGDIIGNSNLEICFYTDSTQSVNVVDANGALLWQNYIPNLGDVEASPILANIVGNERPEVICGNNKGLQVLMVFDSLGNAVPGFPPIFGHDYKLPIASDIDGDSVMEILCGAADWNLYGINNDGSLTVGFPIHFGIRIEQSPAVFDIDLDGKLELMVGAHDFKFWVFNLNSEIYEWPKFRYDSYNSGCYKSCFWAIIKQRIVKEDKSQFSFSIFPNPFLNHLVIHYALGSNDRVVRSQKSVVNLKIYDITGRVVKSFNLSPRTSLLPTSVVWDGRDDLGRRLPSSVYFVRLEIGDFKKVKKAILLR</sequence>
<dbReference type="InterPro" id="IPR026444">
    <property type="entry name" value="Secre_tail"/>
</dbReference>
<name>A0A7C4TDL0_UNCW3</name>
<protein>
    <submittedName>
        <fullName evidence="8">T9SS type A sorting domain-containing protein</fullName>
    </submittedName>
</protein>
<feature type="domain" description="Gingipain propeptide" evidence="7">
    <location>
        <begin position="32"/>
        <end position="166"/>
    </location>
</feature>
<dbReference type="Gene3D" id="2.130.10.130">
    <property type="entry name" value="Integrin alpha, N-terminal"/>
    <property type="match status" value="1"/>
</dbReference>
<evidence type="ECO:0000256" key="5">
    <source>
        <dbReference type="ARBA" id="ARBA00023136"/>
    </source>
</evidence>
<dbReference type="InterPro" id="IPR028994">
    <property type="entry name" value="Integrin_alpha_N"/>
</dbReference>
<feature type="domain" description="Gingipain" evidence="6">
    <location>
        <begin position="228"/>
        <end position="578"/>
    </location>
</feature>
<dbReference type="Gene3D" id="2.60.40.4070">
    <property type="match status" value="1"/>
</dbReference>
<comment type="caution">
    <text evidence="8">The sequence shown here is derived from an EMBL/GenBank/DDBJ whole genome shotgun (WGS) entry which is preliminary data.</text>
</comment>
<dbReference type="InterPro" id="IPR012600">
    <property type="entry name" value="Propeptide_C25"/>
</dbReference>
<dbReference type="SUPFAM" id="SSF69318">
    <property type="entry name" value="Integrin alpha N-terminal domain"/>
    <property type="match status" value="2"/>
</dbReference>
<dbReference type="Gene3D" id="2.60.40.3800">
    <property type="match status" value="1"/>
</dbReference>
<evidence type="ECO:0000256" key="2">
    <source>
        <dbReference type="ARBA" id="ARBA00022692"/>
    </source>
</evidence>
<evidence type="ECO:0000256" key="1">
    <source>
        <dbReference type="ARBA" id="ARBA00004167"/>
    </source>
</evidence>
<dbReference type="SUPFAM" id="SSF52129">
    <property type="entry name" value="Caspase-like"/>
    <property type="match status" value="1"/>
</dbReference>
<dbReference type="Gene3D" id="3.40.50.1460">
    <property type="match status" value="1"/>
</dbReference>